<dbReference type="InterPro" id="IPR011051">
    <property type="entry name" value="RmlC_Cupin_sf"/>
</dbReference>
<dbReference type="InterPro" id="IPR047233">
    <property type="entry name" value="UAH_cupin"/>
</dbReference>
<dbReference type="Pfam" id="PF04115">
    <property type="entry name" value="Ureidogly_lyase"/>
    <property type="match status" value="1"/>
</dbReference>
<dbReference type="InterPro" id="IPR024060">
    <property type="entry name" value="Ureidoglycolate_lyase_dom_sf"/>
</dbReference>
<protein>
    <recommendedName>
        <fullName evidence="7">Ureidoglycolate hydrolase</fullName>
    </recommendedName>
</protein>
<keyword evidence="6" id="KW-1185">Reference proteome</keyword>
<dbReference type="PANTHER" id="PTHR21221">
    <property type="entry name" value="UREIDOGLYCOLATE HYDROLASE"/>
    <property type="match status" value="1"/>
</dbReference>
<comment type="caution">
    <text evidence="5">The sequence shown here is derived from an EMBL/GenBank/DDBJ whole genome shotgun (WGS) entry which is preliminary data.</text>
</comment>
<dbReference type="EMBL" id="JAFCIX010000344">
    <property type="protein sequence ID" value="KAH6593834.1"/>
    <property type="molecule type" value="Genomic_DNA"/>
</dbReference>
<dbReference type="Gene3D" id="2.60.120.480">
    <property type="entry name" value="Ureidoglycolate hydrolase"/>
    <property type="match status" value="1"/>
</dbReference>
<dbReference type="CDD" id="cd20298">
    <property type="entry name" value="cupin_UAH"/>
    <property type="match status" value="1"/>
</dbReference>
<dbReference type="PANTHER" id="PTHR21221:SF1">
    <property type="entry name" value="UREIDOGLYCOLATE LYASE"/>
    <property type="match status" value="1"/>
</dbReference>
<gene>
    <name evidence="5" type="ORF">BASA50_007060</name>
</gene>
<dbReference type="SUPFAM" id="SSF51182">
    <property type="entry name" value="RmlC-like cupins"/>
    <property type="match status" value="1"/>
</dbReference>
<name>A0ABQ8F8I2_9FUNG</name>
<keyword evidence="3" id="KW-0456">Lyase</keyword>
<comment type="catalytic activity">
    <reaction evidence="4">
        <text>(S)-ureidoglycolate = urea + glyoxylate</text>
        <dbReference type="Rhea" id="RHEA:11304"/>
        <dbReference type="ChEBI" id="CHEBI:16199"/>
        <dbReference type="ChEBI" id="CHEBI:36655"/>
        <dbReference type="ChEBI" id="CHEBI:57296"/>
        <dbReference type="EC" id="4.3.2.3"/>
    </reaction>
</comment>
<proteinExistence type="predicted"/>
<evidence type="ECO:0000256" key="4">
    <source>
        <dbReference type="ARBA" id="ARBA00047684"/>
    </source>
</evidence>
<dbReference type="InterPro" id="IPR007247">
    <property type="entry name" value="Ureidogly_lyase"/>
</dbReference>
<sequence length="225" mass="25369">MSSISTSTQRHLCTVDVQPLERESFLSYGDVIDVGSQAISDIANQGTARRFNHLTSFVNMRALSSDVLTNTNNHQQLSASLTQPAATPNLCIFRVQPASQPFYIKLLERHKYSTQMFIPMVQQTTLSNATTAAVIPSYYVIAALNDPTTQLPDWSTLRVFHATTIQAFNYRAGVWHHPMVGLGGVIDFVCLVWERRESQTEENEDTEEAHLDHTKHIEIRFKMDA</sequence>
<comment type="subunit">
    <text evidence="1">Homodimer.</text>
</comment>
<evidence type="ECO:0000313" key="5">
    <source>
        <dbReference type="EMBL" id="KAH6593834.1"/>
    </source>
</evidence>
<evidence type="ECO:0000256" key="2">
    <source>
        <dbReference type="ARBA" id="ARBA00022631"/>
    </source>
</evidence>
<accession>A0ABQ8F8I2</accession>
<dbReference type="Proteomes" id="UP001648503">
    <property type="component" value="Unassembled WGS sequence"/>
</dbReference>
<evidence type="ECO:0008006" key="7">
    <source>
        <dbReference type="Google" id="ProtNLM"/>
    </source>
</evidence>
<keyword evidence="2" id="KW-0659">Purine metabolism</keyword>
<evidence type="ECO:0000256" key="3">
    <source>
        <dbReference type="ARBA" id="ARBA00023239"/>
    </source>
</evidence>
<organism evidence="5 6">
    <name type="scientific">Batrachochytrium salamandrivorans</name>
    <dbReference type="NCBI Taxonomy" id="1357716"/>
    <lineage>
        <taxon>Eukaryota</taxon>
        <taxon>Fungi</taxon>
        <taxon>Fungi incertae sedis</taxon>
        <taxon>Chytridiomycota</taxon>
        <taxon>Chytridiomycota incertae sedis</taxon>
        <taxon>Chytridiomycetes</taxon>
        <taxon>Rhizophydiales</taxon>
        <taxon>Rhizophydiales incertae sedis</taxon>
        <taxon>Batrachochytrium</taxon>
    </lineage>
</organism>
<evidence type="ECO:0000313" key="6">
    <source>
        <dbReference type="Proteomes" id="UP001648503"/>
    </source>
</evidence>
<reference evidence="5 6" key="1">
    <citation type="submission" date="2021-02" db="EMBL/GenBank/DDBJ databases">
        <title>Variation within the Batrachochytrium salamandrivorans European outbreak.</title>
        <authorList>
            <person name="Kelly M."/>
            <person name="Pasmans F."/>
            <person name="Shea T.P."/>
            <person name="Munoz J.F."/>
            <person name="Carranza S."/>
            <person name="Cuomo C.A."/>
            <person name="Martel A."/>
        </authorList>
    </citation>
    <scope>NUCLEOTIDE SEQUENCE [LARGE SCALE GENOMIC DNA]</scope>
    <source>
        <strain evidence="5 6">AMFP18/2</strain>
    </source>
</reference>
<evidence type="ECO:0000256" key="1">
    <source>
        <dbReference type="ARBA" id="ARBA00011738"/>
    </source>
</evidence>